<evidence type="ECO:0000313" key="1">
    <source>
        <dbReference type="EMBL" id="MBB3158195.1"/>
    </source>
</evidence>
<accession>A0A7W5CIA8</accession>
<sequence>MSGISQATGILAARDGVWAAINTATAHRGSDIDRYYAPPDAIGSVRWVAMEDVSATPNLATLGPRRSFDEEISVGVSVGAWVAASGDPVADGRAAFDEAYGILAEIQTQIAQTDPTLGNAVLWCLPGRMSTAGVQDPEGGGYVVEIQAEFVCAHKVRPT</sequence>
<dbReference type="RefSeq" id="WP_183419653.1">
    <property type="nucleotide sequence ID" value="NZ_JACHXY010000002.1"/>
</dbReference>
<dbReference type="AlphaFoldDB" id="A0A7W5CIA8"/>
<name>A0A7W5CIA8_9MICO</name>
<gene>
    <name evidence="1" type="ORF">FHS07_001891</name>
</gene>
<comment type="caution">
    <text evidence="1">The sequence shown here is derived from an EMBL/GenBank/DDBJ whole genome shotgun (WGS) entry which is preliminary data.</text>
</comment>
<dbReference type="Proteomes" id="UP000543579">
    <property type="component" value="Unassembled WGS sequence"/>
</dbReference>
<evidence type="ECO:0000313" key="2">
    <source>
        <dbReference type="Proteomes" id="UP000543579"/>
    </source>
</evidence>
<protein>
    <submittedName>
        <fullName evidence="1">Uncharacterized protein</fullName>
    </submittedName>
</protein>
<proteinExistence type="predicted"/>
<organism evidence="1 2">
    <name type="scientific">Microbacterium proteolyticum</name>
    <dbReference type="NCBI Taxonomy" id="1572644"/>
    <lineage>
        <taxon>Bacteria</taxon>
        <taxon>Bacillati</taxon>
        <taxon>Actinomycetota</taxon>
        <taxon>Actinomycetes</taxon>
        <taxon>Micrococcales</taxon>
        <taxon>Microbacteriaceae</taxon>
        <taxon>Microbacterium</taxon>
    </lineage>
</organism>
<reference evidence="1 2" key="1">
    <citation type="submission" date="2020-08" db="EMBL/GenBank/DDBJ databases">
        <title>Genomic Encyclopedia of Type Strains, Phase III (KMG-III): the genomes of soil and plant-associated and newly described type strains.</title>
        <authorList>
            <person name="Whitman W."/>
        </authorList>
    </citation>
    <scope>NUCLEOTIDE SEQUENCE [LARGE SCALE GENOMIC DNA]</scope>
    <source>
        <strain evidence="1 2">CECT 8356</strain>
    </source>
</reference>
<dbReference type="EMBL" id="JACHXY010000002">
    <property type="protein sequence ID" value="MBB3158195.1"/>
    <property type="molecule type" value="Genomic_DNA"/>
</dbReference>